<evidence type="ECO:0000313" key="3">
    <source>
        <dbReference type="Proteomes" id="UP000007013"/>
    </source>
</evidence>
<reference evidence="2 3" key="1">
    <citation type="journal article" date="2011" name="J. Bacteriol.">
        <title>Genome sequence of the verrucomicrobium Opitutus terrae PB90-1, an abundant inhabitant of rice paddy soil ecosystems.</title>
        <authorList>
            <person name="van Passel M.W."/>
            <person name="Kant R."/>
            <person name="Palva A."/>
            <person name="Copeland A."/>
            <person name="Lucas S."/>
            <person name="Lapidus A."/>
            <person name="Glavina del Rio T."/>
            <person name="Pitluck S."/>
            <person name="Goltsman E."/>
            <person name="Clum A."/>
            <person name="Sun H."/>
            <person name="Schmutz J."/>
            <person name="Larimer F.W."/>
            <person name="Land M.L."/>
            <person name="Hauser L."/>
            <person name="Kyrpides N."/>
            <person name="Mikhailova N."/>
            <person name="Richardson P.P."/>
            <person name="Janssen P.H."/>
            <person name="de Vos W.M."/>
            <person name="Smidt H."/>
        </authorList>
    </citation>
    <scope>NUCLEOTIDE SEQUENCE [LARGE SCALE GENOMIC DNA]</scope>
    <source>
        <strain evidence="3">DSM 11246 / JCM 15787 / PB90-1</strain>
    </source>
</reference>
<gene>
    <name evidence="2" type="ordered locus">Oter_2176</name>
</gene>
<dbReference type="KEGG" id="ote:Oter_2176"/>
<keyword evidence="1" id="KW-0472">Membrane</keyword>
<dbReference type="EMBL" id="CP001032">
    <property type="protein sequence ID" value="ACB75459.1"/>
    <property type="molecule type" value="Genomic_DNA"/>
</dbReference>
<name>B1ZNT9_OPITP</name>
<evidence type="ECO:0000256" key="1">
    <source>
        <dbReference type="SAM" id="Phobius"/>
    </source>
</evidence>
<keyword evidence="3" id="KW-1185">Reference proteome</keyword>
<protein>
    <submittedName>
        <fullName evidence="2">Uncharacterized protein</fullName>
    </submittedName>
</protein>
<sequence length="306" mass="33568">MRAAKRTGPFGAILMRRLVPVHRGMRIVFAALLIVAVSVLGFGLYWQHRLSPVMKAQGVDLIPAPLELVAVESVRSVDLGFATFDLPAGFVGELVRHDDSLFVSVLSNPESRPGLTICPPLSNTDPEVNRFVQDYARFMEGSTPSLFEIRKRALYAQPFSIWSVPFRGLKRSQADTVLLALKLPETGGVTRLRVFESADIGIIISDRPEFSEVRLADKRSGVEQAFLLSAGAGNAVELASTLVRSYRFTTTERGEGDLLPLLAKTGIRQHLSIGGSGAPMDEASRLEAVAAQVRKRREKRADSKER</sequence>
<organism evidence="2 3">
    <name type="scientific">Opitutus terrae (strain DSM 11246 / JCM 15787 / PB90-1)</name>
    <dbReference type="NCBI Taxonomy" id="452637"/>
    <lineage>
        <taxon>Bacteria</taxon>
        <taxon>Pseudomonadati</taxon>
        <taxon>Verrucomicrobiota</taxon>
        <taxon>Opitutia</taxon>
        <taxon>Opitutales</taxon>
        <taxon>Opitutaceae</taxon>
        <taxon>Opitutus</taxon>
    </lineage>
</organism>
<keyword evidence="1" id="KW-1133">Transmembrane helix</keyword>
<dbReference type="Proteomes" id="UP000007013">
    <property type="component" value="Chromosome"/>
</dbReference>
<dbReference type="AlphaFoldDB" id="B1ZNT9"/>
<evidence type="ECO:0000313" key="2">
    <source>
        <dbReference type="EMBL" id="ACB75459.1"/>
    </source>
</evidence>
<accession>B1ZNT9</accession>
<feature type="transmembrane region" description="Helical" evidence="1">
    <location>
        <begin position="25"/>
        <end position="46"/>
    </location>
</feature>
<keyword evidence="1" id="KW-0812">Transmembrane</keyword>
<proteinExistence type="predicted"/>
<dbReference type="RefSeq" id="WP_012374996.1">
    <property type="nucleotide sequence ID" value="NC_010571.1"/>
</dbReference>
<dbReference type="STRING" id="452637.Oter_2176"/>
<dbReference type="HOGENOM" id="CLU_908632_0_0_0"/>